<dbReference type="PANTHER" id="PTHR43319:SF3">
    <property type="entry name" value="BETA-LACTAMASE-RELATED DOMAIN-CONTAINING PROTEIN"/>
    <property type="match status" value="1"/>
</dbReference>
<dbReference type="RefSeq" id="WP_345686188.1">
    <property type="nucleotide sequence ID" value="NZ_BAABIT010000001.1"/>
</dbReference>
<protein>
    <submittedName>
        <fullName evidence="2">Serine hydrolase domain-containing protein</fullName>
    </submittedName>
</protein>
<accession>A0ABV9XIP6</accession>
<evidence type="ECO:0000313" key="2">
    <source>
        <dbReference type="EMBL" id="MFC5024170.1"/>
    </source>
</evidence>
<dbReference type="Proteomes" id="UP001595829">
    <property type="component" value="Unassembled WGS sequence"/>
</dbReference>
<keyword evidence="3" id="KW-1185">Reference proteome</keyword>
<evidence type="ECO:0000313" key="3">
    <source>
        <dbReference type="Proteomes" id="UP001595829"/>
    </source>
</evidence>
<dbReference type="EMBL" id="JBHSJD010000014">
    <property type="protein sequence ID" value="MFC5024170.1"/>
    <property type="molecule type" value="Genomic_DNA"/>
</dbReference>
<comment type="caution">
    <text evidence="2">The sequence shown here is derived from an EMBL/GenBank/DDBJ whole genome shotgun (WGS) entry which is preliminary data.</text>
</comment>
<proteinExistence type="predicted"/>
<feature type="domain" description="Beta-lactamase-related" evidence="1">
    <location>
        <begin position="32"/>
        <end position="359"/>
    </location>
</feature>
<gene>
    <name evidence="2" type="ORF">ACFPM3_18765</name>
</gene>
<dbReference type="InterPro" id="IPR001466">
    <property type="entry name" value="Beta-lactam-related"/>
</dbReference>
<keyword evidence="2" id="KW-0378">Hydrolase</keyword>
<dbReference type="PANTHER" id="PTHR43319">
    <property type="entry name" value="BETA-LACTAMASE-RELATED"/>
    <property type="match status" value="1"/>
</dbReference>
<dbReference type="InterPro" id="IPR052907">
    <property type="entry name" value="Beta-lactamase/esterase"/>
</dbReference>
<organism evidence="2 3">
    <name type="scientific">Streptomyces coeruleoprunus</name>
    <dbReference type="NCBI Taxonomy" id="285563"/>
    <lineage>
        <taxon>Bacteria</taxon>
        <taxon>Bacillati</taxon>
        <taxon>Actinomycetota</taxon>
        <taxon>Actinomycetes</taxon>
        <taxon>Kitasatosporales</taxon>
        <taxon>Streptomycetaceae</taxon>
        <taxon>Streptomyces</taxon>
    </lineage>
</organism>
<reference evidence="3" key="1">
    <citation type="journal article" date="2019" name="Int. J. Syst. Evol. Microbiol.">
        <title>The Global Catalogue of Microorganisms (GCM) 10K type strain sequencing project: providing services to taxonomists for standard genome sequencing and annotation.</title>
        <authorList>
            <consortium name="The Broad Institute Genomics Platform"/>
            <consortium name="The Broad Institute Genome Sequencing Center for Infectious Disease"/>
            <person name="Wu L."/>
            <person name="Ma J."/>
        </authorList>
    </citation>
    <scope>NUCLEOTIDE SEQUENCE [LARGE SCALE GENOMIC DNA]</scope>
    <source>
        <strain evidence="3">CGMCC 4.1648</strain>
    </source>
</reference>
<evidence type="ECO:0000259" key="1">
    <source>
        <dbReference type="Pfam" id="PF00144"/>
    </source>
</evidence>
<dbReference type="GO" id="GO:0016787">
    <property type="term" value="F:hydrolase activity"/>
    <property type="evidence" value="ECO:0007669"/>
    <property type="project" value="UniProtKB-KW"/>
</dbReference>
<sequence>MAVFGGAGVRGGVAEGFEEVRDVFAGVAAEEPGGEPEAQLAVYLHGRRVVDLWVGDEVGGDSLLALYSSAKGAAHLVTALLVQEGVIDLDREVGSYWPEFASAGKERVTVRELMAHRAGVIGVDGGFTVEELADDRLIAARLAGQRPYWEPGTAYGYHAFVIGALVGEVVRRATGRSVQELYEERVRAPYGLDFHLGVPERLESRYVPVRPMVLTAAQEAELAATGPKPDSLTGIAFNRNATPATDLVAFANSRSVRALGPASSGGVGNARGLARMYAAAISEVDGLPALLRPGTVAEFSRLHTPGTDLVTGEPDHFGLGFELQAVRYGDLGPDAFGHSGAVGAQSFADPRSGVAYAYTRRRFLYGAGGGAPENHRLVAAVIRAATAVAG</sequence>
<dbReference type="Gene3D" id="3.40.710.10">
    <property type="entry name" value="DD-peptidase/beta-lactamase superfamily"/>
    <property type="match status" value="1"/>
</dbReference>
<dbReference type="InterPro" id="IPR012338">
    <property type="entry name" value="Beta-lactam/transpept-like"/>
</dbReference>
<dbReference type="SUPFAM" id="SSF56601">
    <property type="entry name" value="beta-lactamase/transpeptidase-like"/>
    <property type="match status" value="1"/>
</dbReference>
<dbReference type="Pfam" id="PF00144">
    <property type="entry name" value="Beta-lactamase"/>
    <property type="match status" value="1"/>
</dbReference>
<name>A0ABV9XIP6_9ACTN</name>